<dbReference type="GO" id="GO:0019888">
    <property type="term" value="F:protein phosphatase regulator activity"/>
    <property type="evidence" value="ECO:0007669"/>
    <property type="project" value="TreeGrafter"/>
</dbReference>
<feature type="repeat" description="HEAT" evidence="10">
    <location>
        <begin position="243"/>
        <end position="281"/>
    </location>
</feature>
<name>D3AY02_HETP5</name>
<proteinExistence type="inferred from homology"/>
<keyword evidence="7" id="KW-1133">Transmembrane helix</keyword>
<feature type="compositionally biased region" description="Low complexity" evidence="11">
    <location>
        <begin position="640"/>
        <end position="691"/>
    </location>
</feature>
<dbReference type="Pfam" id="PF02985">
    <property type="entry name" value="HEAT"/>
    <property type="match status" value="2"/>
</dbReference>
<keyword evidence="5" id="KW-0732">Signal</keyword>
<evidence type="ECO:0000256" key="8">
    <source>
        <dbReference type="ARBA" id="ARBA00023034"/>
    </source>
</evidence>
<organism evidence="12 13">
    <name type="scientific">Heterostelium pallidum (strain ATCC 26659 / Pp 5 / PN500)</name>
    <name type="common">Cellular slime mold</name>
    <name type="synonym">Polysphondylium pallidum</name>
    <dbReference type="NCBI Taxonomy" id="670386"/>
    <lineage>
        <taxon>Eukaryota</taxon>
        <taxon>Amoebozoa</taxon>
        <taxon>Evosea</taxon>
        <taxon>Eumycetozoa</taxon>
        <taxon>Dictyostelia</taxon>
        <taxon>Acytosteliales</taxon>
        <taxon>Acytosteliaceae</taxon>
        <taxon>Heterostelium</taxon>
    </lineage>
</organism>
<evidence type="ECO:0000256" key="6">
    <source>
        <dbReference type="ARBA" id="ARBA00022737"/>
    </source>
</evidence>
<evidence type="ECO:0000256" key="10">
    <source>
        <dbReference type="PROSITE-ProRule" id="PRU00103"/>
    </source>
</evidence>
<dbReference type="InterPro" id="IPR009653">
    <property type="entry name" value="Ksh1"/>
</dbReference>
<dbReference type="RefSeq" id="XP_020437935.1">
    <property type="nucleotide sequence ID" value="XM_020572077.1"/>
</dbReference>
<evidence type="ECO:0000256" key="7">
    <source>
        <dbReference type="ARBA" id="ARBA00022989"/>
    </source>
</evidence>
<evidence type="ECO:0000256" key="2">
    <source>
        <dbReference type="ARBA" id="ARBA00004614"/>
    </source>
</evidence>
<reference evidence="12 13" key="1">
    <citation type="journal article" date="2011" name="Genome Res.">
        <title>Phylogeny-wide analysis of social amoeba genomes highlights ancient origins for complex intercellular communication.</title>
        <authorList>
            <person name="Heidel A.J."/>
            <person name="Lawal H.M."/>
            <person name="Felder M."/>
            <person name="Schilde C."/>
            <person name="Helps N.R."/>
            <person name="Tunggal B."/>
            <person name="Rivero F."/>
            <person name="John U."/>
            <person name="Schleicher M."/>
            <person name="Eichinger L."/>
            <person name="Platzer M."/>
            <person name="Noegel A.A."/>
            <person name="Schaap P."/>
            <person name="Gloeckner G."/>
        </authorList>
    </citation>
    <scope>NUCLEOTIDE SEQUENCE [LARGE SCALE GENOMIC DNA]</scope>
    <source>
        <strain evidence="13">ATCC 26659 / Pp 5 / PN500</strain>
    </source>
</reference>
<evidence type="ECO:0000256" key="9">
    <source>
        <dbReference type="ARBA" id="ARBA00023136"/>
    </source>
</evidence>
<dbReference type="Proteomes" id="UP000001396">
    <property type="component" value="Unassembled WGS sequence"/>
</dbReference>
<feature type="repeat" description="HEAT" evidence="10">
    <location>
        <begin position="79"/>
        <end position="116"/>
    </location>
</feature>
<feature type="repeat" description="HEAT" evidence="10">
    <location>
        <begin position="125"/>
        <end position="163"/>
    </location>
</feature>
<evidence type="ECO:0000256" key="3">
    <source>
        <dbReference type="ARBA" id="ARBA00008961"/>
    </source>
</evidence>
<dbReference type="Gene3D" id="1.25.10.10">
    <property type="entry name" value="Leucine-rich Repeat Variant"/>
    <property type="match status" value="1"/>
</dbReference>
<dbReference type="GeneID" id="31356590"/>
<evidence type="ECO:0000256" key="4">
    <source>
        <dbReference type="ARBA" id="ARBA00022692"/>
    </source>
</evidence>
<dbReference type="AlphaFoldDB" id="D3AY02"/>
<dbReference type="InterPro" id="IPR021133">
    <property type="entry name" value="HEAT_type_2"/>
</dbReference>
<feature type="repeat" description="HEAT" evidence="10">
    <location>
        <begin position="480"/>
        <end position="518"/>
    </location>
</feature>
<dbReference type="PANTHER" id="PTHR10648">
    <property type="entry name" value="SERINE/THREONINE-PROTEIN PHOSPHATASE PP2A 65 KDA REGULATORY SUBUNIT"/>
    <property type="match status" value="1"/>
</dbReference>
<dbReference type="FunFam" id="1.25.10.10:FF:000514">
    <property type="entry name" value="HEAT repeats/HEAT repeat, putative"/>
    <property type="match status" value="1"/>
</dbReference>
<feature type="region of interest" description="Disordered" evidence="11">
    <location>
        <begin position="640"/>
        <end position="701"/>
    </location>
</feature>
<dbReference type="EMBL" id="ADBJ01000004">
    <property type="protein sequence ID" value="EFA85829.1"/>
    <property type="molecule type" value="Genomic_DNA"/>
</dbReference>
<sequence length="777" mass="87652">MSGLSVCLSVCYSDDSGRNSDNYGSENEGEEFDIDDTLPILAKIQKYIKSDVVLHRLYVVREFSELLKVETYKVLDDVFLPIVESVVTDQEPVIRQALVEQIPLIAKTFIDIGVEHGYSKLLTLLLPIVAQLTTDRNPQVRMSAIESLQEMARLIKHEDLELHLIPFVRSLVNDSTEEEHRVQAANLCHNLAPIFGTPLTQQIFLPFVSKLACDPSFRVRKAIAGNLGNICETIGVAATTEHILPIFVDLSKDEIWSVRKGCAEVLVSVSQNVSPIERYSKLIQVFEQFVVEDPSRWVNGTAFQNLGPFIATFDGSQVTPKLLRYFTEMILPASIRFPDSDLVTHCAFNFPAVLYTVGSSRWSELSETYFSLVNDTNWKVRRSLSHSLHEIAKILGPAETKRSLLATFNLFLQDLEEVKVGVIRHFAEFLESIEPSLREEYITTLKFILDPNKWRFRKLISKQLGKICELFKLETILTNITPILIELLTDPVSKVRNYAASGVGSLITKIQNQPTKSDGTTVDADDISKMSDDILEKLKSFATDQTYASRQIYTRICYYLVDQIDLHYFEAHFLPLLLRLADDPVPNVRLVTAEVLATKIATKEVFAKNVQLIESLEKLQKDKDKDVTYFGSIIINNNKNNNNNNNNNLNSNITNDNNTTNDNNNNNNNNNNDNNNNNNSSADDENSNSNSVKSTNDTSENNTSVENSAIFNFQSLLVVILLFICTCTYIRSSYPKLLEVRDRHSISGLPWKAARIGERLSPWVSVACIIMGVVLLF</sequence>
<comment type="similarity">
    <text evidence="3">Belongs to the KISH family.</text>
</comment>
<protein>
    <submittedName>
        <fullName evidence="12">Protein phosphatase 4 regulatory subunit 1</fullName>
    </submittedName>
</protein>
<comment type="function">
    <text evidence="1">Involved in the early part of the secretory pathway.</text>
</comment>
<evidence type="ECO:0000313" key="13">
    <source>
        <dbReference type="Proteomes" id="UP000001396"/>
    </source>
</evidence>
<evidence type="ECO:0000313" key="12">
    <source>
        <dbReference type="EMBL" id="EFA85829.1"/>
    </source>
</evidence>
<dbReference type="PROSITE" id="PS50077">
    <property type="entry name" value="HEAT_REPEAT"/>
    <property type="match status" value="7"/>
</dbReference>
<accession>D3AY02</accession>
<evidence type="ECO:0000256" key="11">
    <source>
        <dbReference type="SAM" id="MobiDB-lite"/>
    </source>
</evidence>
<keyword evidence="9" id="KW-0472">Membrane</keyword>
<dbReference type="GO" id="GO:0000139">
    <property type="term" value="C:Golgi membrane"/>
    <property type="evidence" value="ECO:0007669"/>
    <property type="project" value="UniProtKB-SubCell"/>
</dbReference>
<dbReference type="InterPro" id="IPR000357">
    <property type="entry name" value="HEAT"/>
</dbReference>
<dbReference type="InterPro" id="IPR051023">
    <property type="entry name" value="PP2A_Regulatory_Subunit_A"/>
</dbReference>
<comment type="subcellular location">
    <subcellularLocation>
        <location evidence="2">Golgi apparatus membrane</location>
        <topology evidence="2">Single-pass type I membrane protein</topology>
    </subcellularLocation>
</comment>
<dbReference type="STRING" id="670386.D3AY02"/>
<comment type="caution">
    <text evidence="12">The sequence shown here is derived from an EMBL/GenBank/DDBJ whole genome shotgun (WGS) entry which is preliminary data.</text>
</comment>
<feature type="repeat" description="HEAT" evidence="10">
    <location>
        <begin position="365"/>
        <end position="403"/>
    </location>
</feature>
<evidence type="ECO:0000256" key="1">
    <source>
        <dbReference type="ARBA" id="ARBA00002154"/>
    </source>
</evidence>
<feature type="repeat" description="HEAT" evidence="10">
    <location>
        <begin position="204"/>
        <end position="242"/>
    </location>
</feature>
<dbReference type="InParanoid" id="D3AY02"/>
<gene>
    <name evidence="12" type="primary">ppr1</name>
    <name evidence="12" type="ORF">PPL_01060</name>
</gene>
<feature type="compositionally biased region" description="Polar residues" evidence="11">
    <location>
        <begin position="692"/>
        <end position="701"/>
    </location>
</feature>
<evidence type="ECO:0000256" key="5">
    <source>
        <dbReference type="ARBA" id="ARBA00022729"/>
    </source>
</evidence>
<keyword evidence="4" id="KW-0812">Transmembrane</keyword>
<dbReference type="InterPro" id="IPR016024">
    <property type="entry name" value="ARM-type_fold"/>
</dbReference>
<dbReference type="Pfam" id="PF06842">
    <property type="entry name" value="DUF1242"/>
    <property type="match status" value="1"/>
</dbReference>
<dbReference type="SUPFAM" id="SSF48371">
    <property type="entry name" value="ARM repeat"/>
    <property type="match status" value="1"/>
</dbReference>
<keyword evidence="8" id="KW-0333">Golgi apparatus</keyword>
<keyword evidence="13" id="KW-1185">Reference proteome</keyword>
<keyword evidence="6" id="KW-0677">Repeat</keyword>
<dbReference type="PANTHER" id="PTHR10648:SF1">
    <property type="entry name" value="SERINE_THREONINE-PROTEIN PHOSPHATASE 4 REGULATORY SUBUNIT 1"/>
    <property type="match status" value="1"/>
</dbReference>
<dbReference type="InterPro" id="IPR011989">
    <property type="entry name" value="ARM-like"/>
</dbReference>
<dbReference type="OMA" id="LWEFIKI"/>
<feature type="repeat" description="HEAT" evidence="10">
    <location>
        <begin position="164"/>
        <end position="202"/>
    </location>
</feature>